<accession>A0A7R8ZUM1</accession>
<feature type="non-terminal residue" evidence="3">
    <location>
        <position position="1"/>
    </location>
</feature>
<name>A0A7R8ZUM1_9CRUS</name>
<evidence type="ECO:0000256" key="2">
    <source>
        <dbReference type="SAM" id="Phobius"/>
    </source>
</evidence>
<protein>
    <submittedName>
        <fullName evidence="3">Uncharacterized protein</fullName>
    </submittedName>
</protein>
<sequence length="165" mass="18647">QDNNPFAMKFENPPAEAIVTFNEPERETEIHWGSRQDYLKLDTDTKNMIKRMGIGVSVLLALGVFCFCLTASAFIVLMSSWIIWICTDTRRGEPGSFTNEARNWRGGQLSMAEMNLLNPQKKGSMVRGGEQDKAAAEDKDKITSNLEEAAPEDAGWEYYGNWEEE</sequence>
<organism evidence="3">
    <name type="scientific">Cyprideis torosa</name>
    <dbReference type="NCBI Taxonomy" id="163714"/>
    <lineage>
        <taxon>Eukaryota</taxon>
        <taxon>Metazoa</taxon>
        <taxon>Ecdysozoa</taxon>
        <taxon>Arthropoda</taxon>
        <taxon>Crustacea</taxon>
        <taxon>Oligostraca</taxon>
        <taxon>Ostracoda</taxon>
        <taxon>Podocopa</taxon>
        <taxon>Podocopida</taxon>
        <taxon>Cytherocopina</taxon>
        <taxon>Cytheroidea</taxon>
        <taxon>Cytherideidae</taxon>
        <taxon>Cyprideis</taxon>
    </lineage>
</organism>
<gene>
    <name evidence="3" type="ORF">CTOB1V02_LOCUS10303</name>
</gene>
<feature type="compositionally biased region" description="Basic and acidic residues" evidence="1">
    <location>
        <begin position="129"/>
        <end position="142"/>
    </location>
</feature>
<proteinExistence type="predicted"/>
<keyword evidence="2" id="KW-0812">Transmembrane</keyword>
<reference evidence="3" key="1">
    <citation type="submission" date="2020-11" db="EMBL/GenBank/DDBJ databases">
        <authorList>
            <person name="Tran Van P."/>
        </authorList>
    </citation>
    <scope>NUCLEOTIDE SEQUENCE</scope>
</reference>
<evidence type="ECO:0000313" key="3">
    <source>
        <dbReference type="EMBL" id="CAD7232468.1"/>
    </source>
</evidence>
<keyword evidence="2" id="KW-0472">Membrane</keyword>
<feature type="region of interest" description="Disordered" evidence="1">
    <location>
        <begin position="121"/>
        <end position="146"/>
    </location>
</feature>
<feature type="transmembrane region" description="Helical" evidence="2">
    <location>
        <begin position="56"/>
        <end position="84"/>
    </location>
</feature>
<dbReference type="EMBL" id="OB664698">
    <property type="protein sequence ID" value="CAD7232468.1"/>
    <property type="molecule type" value="Genomic_DNA"/>
</dbReference>
<evidence type="ECO:0000256" key="1">
    <source>
        <dbReference type="SAM" id="MobiDB-lite"/>
    </source>
</evidence>
<keyword evidence="2" id="KW-1133">Transmembrane helix</keyword>
<dbReference type="AlphaFoldDB" id="A0A7R8ZUM1"/>